<dbReference type="Pfam" id="PF02746">
    <property type="entry name" value="MR_MLE_N"/>
    <property type="match status" value="1"/>
</dbReference>
<name>A0A2X2CYE5_PSELU</name>
<dbReference type="InterPro" id="IPR029017">
    <property type="entry name" value="Enolase-like_N"/>
</dbReference>
<reference evidence="5 6" key="1">
    <citation type="submission" date="2018-06" db="EMBL/GenBank/DDBJ databases">
        <authorList>
            <consortium name="Pathogen Informatics"/>
            <person name="Doyle S."/>
        </authorList>
    </citation>
    <scope>NUCLEOTIDE SEQUENCE [LARGE SCALE GENOMIC DNA]</scope>
    <source>
        <strain evidence="5 6">NCTC11842</strain>
    </source>
</reference>
<dbReference type="Gene3D" id="3.20.20.120">
    <property type="entry name" value="Enolase-like C-terminal domain"/>
    <property type="match status" value="1"/>
</dbReference>
<feature type="domain" description="Mandelate racemase/muconate lactonizing enzyme N-terminal" evidence="4">
    <location>
        <begin position="19"/>
        <end position="42"/>
    </location>
</feature>
<sequence length="73" mass="8064">MFNATLYYGRKGIVLNIIFGVDLALWDLLGKIRQGPVHQLLGGPVRDELQFYATGAWPDLSKKMGFIGGKLAL</sequence>
<evidence type="ECO:0000256" key="3">
    <source>
        <dbReference type="ARBA" id="ARBA00022842"/>
    </source>
</evidence>
<dbReference type="EMBL" id="UAUF01000014">
    <property type="protein sequence ID" value="SPZ12074.1"/>
    <property type="molecule type" value="Genomic_DNA"/>
</dbReference>
<evidence type="ECO:0000313" key="6">
    <source>
        <dbReference type="Proteomes" id="UP000250443"/>
    </source>
</evidence>
<accession>A0A2X2CYE5</accession>
<organism evidence="5 6">
    <name type="scientific">Pseudomonas luteola</name>
    <dbReference type="NCBI Taxonomy" id="47886"/>
    <lineage>
        <taxon>Bacteria</taxon>
        <taxon>Pseudomonadati</taxon>
        <taxon>Pseudomonadota</taxon>
        <taxon>Gammaproteobacteria</taxon>
        <taxon>Pseudomonadales</taxon>
        <taxon>Pseudomonadaceae</taxon>
        <taxon>Pseudomonas</taxon>
    </lineage>
</organism>
<dbReference type="GO" id="GO:0050032">
    <property type="term" value="F:L-rhamnonate dehydratase activity"/>
    <property type="evidence" value="ECO:0007669"/>
    <property type="project" value="UniProtKB-EC"/>
</dbReference>
<dbReference type="Proteomes" id="UP000250443">
    <property type="component" value="Unassembled WGS sequence"/>
</dbReference>
<evidence type="ECO:0000256" key="2">
    <source>
        <dbReference type="ARBA" id="ARBA00022723"/>
    </source>
</evidence>
<dbReference type="EC" id="4.2.1.90" evidence="5"/>
<dbReference type="GO" id="GO:0000287">
    <property type="term" value="F:magnesium ion binding"/>
    <property type="evidence" value="ECO:0007669"/>
    <property type="project" value="TreeGrafter"/>
</dbReference>
<dbReference type="InterPro" id="IPR046945">
    <property type="entry name" value="RHMD-like"/>
</dbReference>
<dbReference type="RefSeq" id="WP_010796014.1">
    <property type="nucleotide sequence ID" value="NZ_CP044086.1"/>
</dbReference>
<dbReference type="PANTHER" id="PTHR13794">
    <property type="entry name" value="ENOLASE SUPERFAMILY, MANDELATE RACEMASE"/>
    <property type="match status" value="1"/>
</dbReference>
<keyword evidence="3" id="KW-0460">Magnesium</keyword>
<dbReference type="Gene3D" id="3.30.390.10">
    <property type="entry name" value="Enolase-like, N-terminal domain"/>
    <property type="match status" value="1"/>
</dbReference>
<evidence type="ECO:0000256" key="1">
    <source>
        <dbReference type="ARBA" id="ARBA00001946"/>
    </source>
</evidence>
<evidence type="ECO:0000259" key="4">
    <source>
        <dbReference type="Pfam" id="PF02746"/>
    </source>
</evidence>
<dbReference type="InterPro" id="IPR013341">
    <property type="entry name" value="Mandelate_racemase_N_dom"/>
</dbReference>
<dbReference type="SUPFAM" id="SSF54826">
    <property type="entry name" value="Enolase N-terminal domain-like"/>
    <property type="match status" value="1"/>
</dbReference>
<dbReference type="InterPro" id="IPR036849">
    <property type="entry name" value="Enolase-like_C_sf"/>
</dbReference>
<protein>
    <submittedName>
        <fullName evidence="5">L-rhamnonate dehydratase</fullName>
        <ecNumber evidence="5">4.2.1.90</ecNumber>
    </submittedName>
</protein>
<keyword evidence="5" id="KW-0456">Lyase</keyword>
<dbReference type="AlphaFoldDB" id="A0A2X2CYE5"/>
<gene>
    <name evidence="5" type="primary">rhmD_1</name>
    <name evidence="5" type="ORF">NCTC11842_04269</name>
</gene>
<dbReference type="PANTHER" id="PTHR13794:SF58">
    <property type="entry name" value="MITOCHONDRIAL ENOLASE SUPERFAMILY MEMBER 1"/>
    <property type="match status" value="1"/>
</dbReference>
<comment type="cofactor">
    <cofactor evidence="1">
        <name>Mg(2+)</name>
        <dbReference type="ChEBI" id="CHEBI:18420"/>
    </cofactor>
</comment>
<dbReference type="GO" id="GO:0016052">
    <property type="term" value="P:carbohydrate catabolic process"/>
    <property type="evidence" value="ECO:0007669"/>
    <property type="project" value="TreeGrafter"/>
</dbReference>
<evidence type="ECO:0000313" key="5">
    <source>
        <dbReference type="EMBL" id="SPZ12074.1"/>
    </source>
</evidence>
<keyword evidence="2" id="KW-0479">Metal-binding</keyword>
<proteinExistence type="predicted"/>